<organism evidence="3 4">
    <name type="scientific">Miscanthus lutarioriparius</name>
    <dbReference type="NCBI Taxonomy" id="422564"/>
    <lineage>
        <taxon>Eukaryota</taxon>
        <taxon>Viridiplantae</taxon>
        <taxon>Streptophyta</taxon>
        <taxon>Embryophyta</taxon>
        <taxon>Tracheophyta</taxon>
        <taxon>Spermatophyta</taxon>
        <taxon>Magnoliopsida</taxon>
        <taxon>Liliopsida</taxon>
        <taxon>Poales</taxon>
        <taxon>Poaceae</taxon>
        <taxon>PACMAD clade</taxon>
        <taxon>Panicoideae</taxon>
        <taxon>Andropogonodae</taxon>
        <taxon>Andropogoneae</taxon>
        <taxon>Saccharinae</taxon>
        <taxon>Miscanthus</taxon>
    </lineage>
</organism>
<dbReference type="PANTHER" id="PTHR33115">
    <property type="entry name" value="ARM REPEAT SUPERFAMILY PROTEIN"/>
    <property type="match status" value="1"/>
</dbReference>
<dbReference type="EMBL" id="CAJGYO010000014">
    <property type="protein sequence ID" value="CAD6267579.1"/>
    <property type="molecule type" value="Genomic_DNA"/>
</dbReference>
<feature type="region of interest" description="Disordered" evidence="1">
    <location>
        <begin position="46"/>
        <end position="77"/>
    </location>
</feature>
<gene>
    <name evidence="3" type="ORF">NCGR_LOCUS50884</name>
</gene>
<dbReference type="PANTHER" id="PTHR33115:SF22">
    <property type="entry name" value="OS12G0449900 PROTEIN"/>
    <property type="match status" value="1"/>
</dbReference>
<sequence length="848" mass="93037">MGNGTIAAFFIDPFLHEPKVEKGNLQMSTAGSKGPLRCEWDTIANASSADGGRPINDPLGLRAGASSSSPLEDEGRETIVASPPITTMARRRGRPMIVPSLLPRHRPASCTTPVEGQGQVTEGEAQAMEKASDVGNSLMGLLVAVVAAVVKPFKKDTNTSAKSSKIKQEEKEPSIARFVVAYVLLVVQVLVLGIVLCPLAVLYMLGLYLSAGISLWRLIQHDYGNPDGGANLKPALNVLYSLAMAQGVVYGYRAIYDLVAKTGLVEEVANYYSLETDLVSEYLDETVAGCMKDPSFARGRNLVTYAVDLLMESKSRYGYISGVLILGKMDRYYYGQQGLMKQLLTGSASFSHVVQRLLETFGPRSPCSTEIRVRAARIVATVAGSICLDHFPAQGMMMIQCVSSLLDTFEEYRWRPEGYDERQYRYKECDRGWLLGDRELMYLHVDKIPTAKAADRKTQGYKGLVVQGLCILQGLAANEDNCRIIRNAQGLLYKAISPLISDQLHGGDHHDEWSSMAEESLVLISRLMATPYPGETGTKLPSEISGNIQVIIRAIKVILECVRCQALLKRQAVEVLLHLSLYVDTHTPDSIMLMPGGSGSSSSTMFVWMLLHISLVPDYHFDRMCGSAHLAKKSSDIKGLAGEKLQGMLSSSSQASTLRSVGDVIRSLATAVADAENNAYIRIHAAKILEDLVHYYTKDDENLKQLKKAMTDAMPEVLKEILHGRGMREAGIQAVTEANNGGKIPAAGADLEQGGSSHDNNGTSHQQKGEQHQGIQLQKALGELCCTVYHYWIWKRDQDLARQFDEIAAKICAGQGMPHKTFRSLVYEATKKIWEEKRPSRLAAERTS</sequence>
<comment type="caution">
    <text evidence="3">The sequence shown here is derived from an EMBL/GenBank/DDBJ whole genome shotgun (WGS) entry which is preliminary data.</text>
</comment>
<dbReference type="Proteomes" id="UP000604825">
    <property type="component" value="Unassembled WGS sequence"/>
</dbReference>
<evidence type="ECO:0000256" key="1">
    <source>
        <dbReference type="SAM" id="MobiDB-lite"/>
    </source>
</evidence>
<reference evidence="3" key="1">
    <citation type="submission" date="2020-10" db="EMBL/GenBank/DDBJ databases">
        <authorList>
            <person name="Han B."/>
            <person name="Lu T."/>
            <person name="Zhao Q."/>
            <person name="Huang X."/>
            <person name="Zhao Y."/>
        </authorList>
    </citation>
    <scope>NUCLEOTIDE SEQUENCE</scope>
</reference>
<evidence type="ECO:0000256" key="2">
    <source>
        <dbReference type="SAM" id="Phobius"/>
    </source>
</evidence>
<evidence type="ECO:0000313" key="3">
    <source>
        <dbReference type="EMBL" id="CAD6267579.1"/>
    </source>
</evidence>
<keyword evidence="2" id="KW-1133">Transmembrane helix</keyword>
<proteinExistence type="predicted"/>
<protein>
    <submittedName>
        <fullName evidence="3">Uncharacterized protein</fullName>
    </submittedName>
</protein>
<feature type="compositionally biased region" description="Polar residues" evidence="1">
    <location>
        <begin position="754"/>
        <end position="766"/>
    </location>
</feature>
<evidence type="ECO:0000313" key="4">
    <source>
        <dbReference type="Proteomes" id="UP000604825"/>
    </source>
</evidence>
<keyword evidence="4" id="KW-1185">Reference proteome</keyword>
<dbReference type="OrthoDB" id="613213at2759"/>
<accession>A0A811RCL6</accession>
<feature type="transmembrane region" description="Helical" evidence="2">
    <location>
        <begin position="174"/>
        <end position="195"/>
    </location>
</feature>
<dbReference type="AlphaFoldDB" id="A0A811RCL6"/>
<keyword evidence="2" id="KW-0812">Transmembrane</keyword>
<keyword evidence="2" id="KW-0472">Membrane</keyword>
<name>A0A811RCL6_9POAL</name>
<feature type="region of interest" description="Disordered" evidence="1">
    <location>
        <begin position="743"/>
        <end position="773"/>
    </location>
</feature>